<gene>
    <name evidence="2" type="ORF">EDC59_101464</name>
</gene>
<dbReference type="Pfam" id="PF13649">
    <property type="entry name" value="Methyltransf_25"/>
    <property type="match status" value="1"/>
</dbReference>
<name>A0AA94PRG7_9BACT</name>
<accession>A0AA94PRG7</accession>
<proteinExistence type="predicted"/>
<evidence type="ECO:0000259" key="1">
    <source>
        <dbReference type="Pfam" id="PF13649"/>
    </source>
</evidence>
<dbReference type="Gene3D" id="3.40.50.150">
    <property type="entry name" value="Vaccinia Virus protein VP39"/>
    <property type="match status" value="1"/>
</dbReference>
<keyword evidence="2" id="KW-0808">Transferase</keyword>
<dbReference type="InterPro" id="IPR029063">
    <property type="entry name" value="SAM-dependent_MTases_sf"/>
</dbReference>
<evidence type="ECO:0000313" key="2">
    <source>
        <dbReference type="EMBL" id="TDT92060.1"/>
    </source>
</evidence>
<feature type="domain" description="Methyltransferase" evidence="1">
    <location>
        <begin position="59"/>
        <end position="148"/>
    </location>
</feature>
<dbReference type="InterPro" id="IPR041698">
    <property type="entry name" value="Methyltransf_25"/>
</dbReference>
<dbReference type="CDD" id="cd02440">
    <property type="entry name" value="AdoMet_MTases"/>
    <property type="match status" value="1"/>
</dbReference>
<protein>
    <submittedName>
        <fullName evidence="2">Methyltransferase family protein</fullName>
    </submittedName>
</protein>
<comment type="caution">
    <text evidence="2">The sequence shown here is derived from an EMBL/GenBank/DDBJ whole genome shotgun (WGS) entry which is preliminary data.</text>
</comment>
<keyword evidence="2" id="KW-0489">Methyltransferase</keyword>
<dbReference type="SUPFAM" id="SSF53335">
    <property type="entry name" value="S-adenosyl-L-methionine-dependent methyltransferases"/>
    <property type="match status" value="1"/>
</dbReference>
<dbReference type="AlphaFoldDB" id="A0AA94PRG7"/>
<dbReference type="GO" id="GO:0008168">
    <property type="term" value="F:methyltransferase activity"/>
    <property type="evidence" value="ECO:0007669"/>
    <property type="project" value="UniProtKB-KW"/>
</dbReference>
<dbReference type="Proteomes" id="UP000295506">
    <property type="component" value="Unassembled WGS sequence"/>
</dbReference>
<dbReference type="EMBL" id="SOBK01000001">
    <property type="protein sequence ID" value="TDT92060.1"/>
    <property type="molecule type" value="Genomic_DNA"/>
</dbReference>
<dbReference type="GO" id="GO:0032259">
    <property type="term" value="P:methylation"/>
    <property type="evidence" value="ECO:0007669"/>
    <property type="project" value="UniProtKB-KW"/>
</dbReference>
<evidence type="ECO:0000313" key="3">
    <source>
        <dbReference type="Proteomes" id="UP000295506"/>
    </source>
</evidence>
<reference evidence="2 3" key="1">
    <citation type="submission" date="2019-03" db="EMBL/GenBank/DDBJ databases">
        <title>Genomic Encyclopedia of Type Strains, Phase IV (KMG-IV): sequencing the most valuable type-strain genomes for metagenomic binning, comparative biology and taxonomic classification.</title>
        <authorList>
            <person name="Goeker M."/>
        </authorList>
    </citation>
    <scope>NUCLEOTIDE SEQUENCE [LARGE SCALE GENOMIC DNA]</scope>
    <source>
        <strain evidence="2 3">DSM 101483</strain>
    </source>
</reference>
<sequence>MAKPLNQMYDELVRNCAPDDFWGQVKRTVGGKPVSEEQIEMIVSAVVEATDLKPEDRMLDLCCGNGALSTRVFAHCAQGHGVDFSEQLIKVAREHFEDAPRETYELADVVEFLKTSSESGRFTKAFCYGSFQYLPQAMAEEFLVELNRRFVSVSRVCIGNVPDKERMNVFFREGAYVEGIEDQHDSAIGIWRTRKEFSELAAAAGWRAEFRTLPEGYYASHYRYDAVLSRGQ</sequence>
<organism evidence="2 3">
    <name type="scientific">Pseudodesulfovibrio indicus</name>
    <dbReference type="NCBI Taxonomy" id="1716143"/>
    <lineage>
        <taxon>Bacteria</taxon>
        <taxon>Pseudomonadati</taxon>
        <taxon>Thermodesulfobacteriota</taxon>
        <taxon>Desulfovibrionia</taxon>
        <taxon>Desulfovibrionales</taxon>
        <taxon>Desulfovibrionaceae</taxon>
    </lineage>
</organism>